<comment type="caution">
    <text evidence="11">The sequence shown here is derived from an EMBL/GenBank/DDBJ whole genome shotgun (WGS) entry which is preliminary data.</text>
</comment>
<dbReference type="InterPro" id="IPR055275">
    <property type="entry name" value="Ferredox_Rdtase"/>
</dbReference>
<dbReference type="PANTHER" id="PTHR48467">
    <property type="entry name" value="GLUTAMATE SYNTHASE 1 [NADH], CHLOROPLASTIC-LIKE"/>
    <property type="match status" value="1"/>
</dbReference>
<dbReference type="InterPro" id="IPR036188">
    <property type="entry name" value="FAD/NAD-bd_sf"/>
</dbReference>
<dbReference type="Gene3D" id="3.40.50.720">
    <property type="entry name" value="NAD(P)-binding Rossmann-like Domain"/>
    <property type="match status" value="1"/>
</dbReference>
<evidence type="ECO:0000256" key="9">
    <source>
        <dbReference type="PIRSR" id="PIRSR000362-1"/>
    </source>
</evidence>
<feature type="binding site" evidence="9">
    <location>
        <position position="14"/>
    </location>
    <ligand>
        <name>FAD</name>
        <dbReference type="ChEBI" id="CHEBI:57692"/>
    </ligand>
</feature>
<evidence type="ECO:0000313" key="11">
    <source>
        <dbReference type="EMBL" id="THH32669.1"/>
    </source>
</evidence>
<keyword evidence="5 8" id="KW-0521">NADP</keyword>
<evidence type="ECO:0000256" key="8">
    <source>
        <dbReference type="PIRNR" id="PIRNR000362"/>
    </source>
</evidence>
<protein>
    <recommendedName>
        <fullName evidence="8">NADPH:adrenodoxin oxidoreductase, mitochondrial</fullName>
        <ecNumber evidence="8">1.18.1.6</ecNumber>
    </recommendedName>
</protein>
<evidence type="ECO:0000256" key="6">
    <source>
        <dbReference type="ARBA" id="ARBA00023002"/>
    </source>
</evidence>
<feature type="binding site" evidence="9">
    <location>
        <position position="86"/>
    </location>
    <ligand>
        <name>FAD</name>
        <dbReference type="ChEBI" id="CHEBI:57692"/>
    </ligand>
</feature>
<reference evidence="11 12" key="1">
    <citation type="submission" date="2019-02" db="EMBL/GenBank/DDBJ databases">
        <title>Genome sequencing of the rare red list fungi Antrodiella citrinella (Flaviporus citrinellus).</title>
        <authorList>
            <person name="Buettner E."/>
            <person name="Kellner H."/>
        </authorList>
    </citation>
    <scope>NUCLEOTIDE SEQUENCE [LARGE SCALE GENOMIC DNA]</scope>
    <source>
        <strain evidence="11 12">DSM 108506</strain>
    </source>
</reference>
<comment type="subcellular location">
    <subcellularLocation>
        <location evidence="8">Mitochondrion</location>
    </subcellularLocation>
</comment>
<dbReference type="OrthoDB" id="333024at2759"/>
<sequence length="498" mass="53950">MASIKLAIVGAGPSSFYVASRLLSLLPQSSPHHDAIKIHMYDRLWAPHGLVRYGVAPDHPEVKNCTNKFDLTATDPRLRFFGNVNITTSASASPIAHNVSLPSSSLLHNYTHLLFSSGCTIPTLHAALPPSDRCIPALSLVHWYTQHPSVANKPPPPLESIEHVSLIGQGNVSLDVARMLLTPPSTLEKYDVPSNVLDVLKRSAVQHVSIIGRRGPLQAAFTTKELREMMNLEDAAMDPLDPTLLIPPAGEELTRQQKRTVQLLEKGSRNAPGTKPKSWSLDFFRSPTHLAPAPEDDQSAARPLTLTLAHTALSAEKRAVPTGATSSLRTSMVVTSLGHHGEPTPWYDSALGHVRTVGGRVVDEHGHTLRNVYASGWAAMGARGVLASTMMDAYAVADTILADAFPGEFRKDGNALESVVPQGRVSDAAEPVMAETVGSDEPPVEVQAGLNEGEVTDYEHWKLVDAEEVKRGVAIGKERERMGWDEARTFLSQAKGRR</sequence>
<keyword evidence="3 8" id="KW-0285">Flavoprotein</keyword>
<dbReference type="PRINTS" id="PR00419">
    <property type="entry name" value="ADXRDTASE"/>
</dbReference>
<dbReference type="SUPFAM" id="SSF51905">
    <property type="entry name" value="FAD/NAD(P)-binding domain"/>
    <property type="match status" value="1"/>
</dbReference>
<gene>
    <name evidence="11" type="ORF">EUX98_g1537</name>
</gene>
<proteinExistence type="inferred from homology"/>
<dbReference type="GO" id="GO:0016491">
    <property type="term" value="F:oxidoreductase activity"/>
    <property type="evidence" value="ECO:0007669"/>
    <property type="project" value="UniProtKB-KW"/>
</dbReference>
<keyword evidence="8" id="KW-0496">Mitochondrion</keyword>
<evidence type="ECO:0000313" key="12">
    <source>
        <dbReference type="Proteomes" id="UP000308730"/>
    </source>
</evidence>
<dbReference type="PIRSF" id="PIRSF000362">
    <property type="entry name" value="FNR"/>
    <property type="match status" value="1"/>
</dbReference>
<keyword evidence="6 8" id="KW-0560">Oxidoreductase</keyword>
<comment type="catalytic activity">
    <reaction evidence="7 8">
        <text>2 reduced [adrenodoxin] + NADP(+) + H(+) = 2 oxidized [adrenodoxin] + NADPH</text>
        <dbReference type="Rhea" id="RHEA:42312"/>
        <dbReference type="Rhea" id="RHEA-COMP:9998"/>
        <dbReference type="Rhea" id="RHEA-COMP:9999"/>
        <dbReference type="ChEBI" id="CHEBI:15378"/>
        <dbReference type="ChEBI" id="CHEBI:33737"/>
        <dbReference type="ChEBI" id="CHEBI:33738"/>
        <dbReference type="ChEBI" id="CHEBI:57783"/>
        <dbReference type="ChEBI" id="CHEBI:58349"/>
        <dbReference type="EC" id="1.18.1.6"/>
    </reaction>
</comment>
<dbReference type="EMBL" id="SGPM01000017">
    <property type="protein sequence ID" value="THH32669.1"/>
    <property type="molecule type" value="Genomic_DNA"/>
</dbReference>
<evidence type="ECO:0000256" key="10">
    <source>
        <dbReference type="PIRSR" id="PIRSR000362-2"/>
    </source>
</evidence>
<accession>A0A4S4N189</accession>
<evidence type="ECO:0000256" key="4">
    <source>
        <dbReference type="ARBA" id="ARBA00022827"/>
    </source>
</evidence>
<dbReference type="Proteomes" id="UP000308730">
    <property type="component" value="Unassembled WGS sequence"/>
</dbReference>
<dbReference type="EC" id="1.18.1.6" evidence="8"/>
<name>A0A4S4N189_9APHY</name>
<dbReference type="GO" id="GO:0005739">
    <property type="term" value="C:mitochondrion"/>
    <property type="evidence" value="ECO:0007669"/>
    <property type="project" value="UniProtKB-SubCell"/>
</dbReference>
<keyword evidence="4 8" id="KW-0274">FAD</keyword>
<dbReference type="InterPro" id="IPR021163">
    <property type="entry name" value="Ferredox_Rdtase_adrenod"/>
</dbReference>
<evidence type="ECO:0000256" key="5">
    <source>
        <dbReference type="ARBA" id="ARBA00022857"/>
    </source>
</evidence>
<comment type="cofactor">
    <cofactor evidence="1 8 9">
        <name>FAD</name>
        <dbReference type="ChEBI" id="CHEBI:57692"/>
    </cofactor>
</comment>
<keyword evidence="12" id="KW-1185">Reference proteome</keyword>
<feature type="binding site" evidence="10">
    <location>
        <begin position="169"/>
        <end position="172"/>
    </location>
    <ligand>
        <name>NADP(+)</name>
        <dbReference type="ChEBI" id="CHEBI:58349"/>
    </ligand>
</feature>
<dbReference type="Gene3D" id="3.50.50.60">
    <property type="entry name" value="FAD/NAD(P)-binding domain"/>
    <property type="match status" value="1"/>
</dbReference>
<evidence type="ECO:0000256" key="7">
    <source>
        <dbReference type="ARBA" id="ARBA00048933"/>
    </source>
</evidence>
<dbReference type="SUPFAM" id="SSF51971">
    <property type="entry name" value="Nucleotide-binding domain"/>
    <property type="match status" value="1"/>
</dbReference>
<organism evidence="11 12">
    <name type="scientific">Antrodiella citrinella</name>
    <dbReference type="NCBI Taxonomy" id="2447956"/>
    <lineage>
        <taxon>Eukaryota</taxon>
        <taxon>Fungi</taxon>
        <taxon>Dikarya</taxon>
        <taxon>Basidiomycota</taxon>
        <taxon>Agaricomycotina</taxon>
        <taxon>Agaricomycetes</taxon>
        <taxon>Polyporales</taxon>
        <taxon>Steccherinaceae</taxon>
        <taxon>Antrodiella</taxon>
    </lineage>
</organism>
<evidence type="ECO:0000256" key="2">
    <source>
        <dbReference type="ARBA" id="ARBA00008312"/>
    </source>
</evidence>
<evidence type="ECO:0000256" key="3">
    <source>
        <dbReference type="ARBA" id="ARBA00022630"/>
    </source>
</evidence>
<feature type="binding site" evidence="10">
    <location>
        <position position="225"/>
    </location>
    <ligand>
        <name>NADP(+)</name>
        <dbReference type="ChEBI" id="CHEBI:58349"/>
    </ligand>
</feature>
<feature type="binding site" evidence="10">
    <location>
        <begin position="213"/>
        <end position="214"/>
    </location>
    <ligand>
        <name>NADP(+)</name>
        <dbReference type="ChEBI" id="CHEBI:58349"/>
    </ligand>
</feature>
<feature type="binding site" evidence="9">
    <location>
        <position position="50"/>
    </location>
    <ligand>
        <name>FAD</name>
        <dbReference type="ChEBI" id="CHEBI:57692"/>
    </ligand>
</feature>
<dbReference type="PANTHER" id="PTHR48467:SF1">
    <property type="entry name" value="GLUTAMATE SYNTHASE 1 [NADH], CHLOROPLASTIC-LIKE"/>
    <property type="match status" value="1"/>
</dbReference>
<dbReference type="AlphaFoldDB" id="A0A4S4N189"/>
<evidence type="ECO:0000256" key="1">
    <source>
        <dbReference type="ARBA" id="ARBA00001974"/>
    </source>
</evidence>
<comment type="similarity">
    <text evidence="2 8">Belongs to the ferredoxin--NADP reductase type 1 family.</text>
</comment>